<sequence length="403" mass="44932">MACPSAFALEETRLCSNLKSLKEVQILDSLSECTGEKRTDPGLAPQLVRAIETTLTSAAQVLTWMPKYQPFRTFSFSVALSRAVTTASSQISGTERIFHKERFIIKLHREGFLHELGDRDPNEVNDKWEISPEHRHTLQAILNLCNLSIHMRVKLHKIAWDIMTEWDMKPCIRILSASLPKCLSTNMSGLSTWLSAGLFLRSRNNHADYFTPDQSTEENHAEISVKQHILENNLYEADEELHELEKECLGGDVGFQVSPDWVYDNDSTAHADIAVLSGHSIEHECALEIFSVFMLELAKRIANVEGTVTATKRPTLVSMTKSHRYMSEYVHTHSGLEKIYEALMDCAPDLFPSREVAEVMVAPAFFKHGLLNPPASEGENQDTNSGDGQQATAEASASASASA</sequence>
<proteinExistence type="predicted"/>
<reference evidence="2 3" key="1">
    <citation type="submission" date="2020-01" db="EMBL/GenBank/DDBJ databases">
        <authorList>
            <consortium name="DOE Joint Genome Institute"/>
            <person name="Haridas S."/>
            <person name="Albert R."/>
            <person name="Binder M."/>
            <person name="Bloem J."/>
            <person name="Labutti K."/>
            <person name="Salamov A."/>
            <person name="Andreopoulos B."/>
            <person name="Baker S.E."/>
            <person name="Barry K."/>
            <person name="Bills G."/>
            <person name="Bluhm B.H."/>
            <person name="Cannon C."/>
            <person name="Castanera R."/>
            <person name="Culley D.E."/>
            <person name="Daum C."/>
            <person name="Ezra D."/>
            <person name="Gonzalez J.B."/>
            <person name="Henrissat B."/>
            <person name="Kuo A."/>
            <person name="Liang C."/>
            <person name="Lipzen A."/>
            <person name="Lutzoni F."/>
            <person name="Magnuson J."/>
            <person name="Mondo S."/>
            <person name="Nolan M."/>
            <person name="Ohm R."/>
            <person name="Pangilinan J."/>
            <person name="Park H.-J.H."/>
            <person name="Ramirez L."/>
            <person name="Alfaro M."/>
            <person name="Sun H."/>
            <person name="Tritt A."/>
            <person name="Yoshinaga Y."/>
            <person name="Zwiers L.-H.L."/>
            <person name="Turgeon B.G."/>
            <person name="Goodwin S.B."/>
            <person name="Spatafora J.W."/>
            <person name="Crous P.W."/>
            <person name="Grigoriev I.V."/>
        </authorList>
    </citation>
    <scope>NUCLEOTIDE SEQUENCE [LARGE SCALE GENOMIC DNA]</scope>
    <source>
        <strain evidence="2 3">CBS 611.86</strain>
    </source>
</reference>
<dbReference type="OrthoDB" id="10666073at2759"/>
<gene>
    <name evidence="2" type="ORF">BDV95DRAFT_600375</name>
</gene>
<evidence type="ECO:0000313" key="2">
    <source>
        <dbReference type="EMBL" id="KAF2864657.1"/>
    </source>
</evidence>
<dbReference type="AlphaFoldDB" id="A0A7C8HY68"/>
<comment type="caution">
    <text evidence="2">The sequence shown here is derived from an EMBL/GenBank/DDBJ whole genome shotgun (WGS) entry which is preliminary data.</text>
</comment>
<organism evidence="2 3">
    <name type="scientific">Massariosphaeria phaeospora</name>
    <dbReference type="NCBI Taxonomy" id="100035"/>
    <lineage>
        <taxon>Eukaryota</taxon>
        <taxon>Fungi</taxon>
        <taxon>Dikarya</taxon>
        <taxon>Ascomycota</taxon>
        <taxon>Pezizomycotina</taxon>
        <taxon>Dothideomycetes</taxon>
        <taxon>Pleosporomycetidae</taxon>
        <taxon>Pleosporales</taxon>
        <taxon>Pleosporales incertae sedis</taxon>
        <taxon>Massariosphaeria</taxon>
    </lineage>
</organism>
<accession>A0A7C8HY68</accession>
<evidence type="ECO:0000256" key="1">
    <source>
        <dbReference type="SAM" id="MobiDB-lite"/>
    </source>
</evidence>
<feature type="compositionally biased region" description="Polar residues" evidence="1">
    <location>
        <begin position="381"/>
        <end position="390"/>
    </location>
</feature>
<protein>
    <submittedName>
        <fullName evidence="2">Uncharacterized protein</fullName>
    </submittedName>
</protein>
<feature type="compositionally biased region" description="Low complexity" evidence="1">
    <location>
        <begin position="391"/>
        <end position="403"/>
    </location>
</feature>
<keyword evidence="3" id="KW-1185">Reference proteome</keyword>
<evidence type="ECO:0000313" key="3">
    <source>
        <dbReference type="Proteomes" id="UP000481861"/>
    </source>
</evidence>
<feature type="region of interest" description="Disordered" evidence="1">
    <location>
        <begin position="372"/>
        <end position="403"/>
    </location>
</feature>
<dbReference type="Proteomes" id="UP000481861">
    <property type="component" value="Unassembled WGS sequence"/>
</dbReference>
<name>A0A7C8HY68_9PLEO</name>
<dbReference type="EMBL" id="JAADJZ010000042">
    <property type="protein sequence ID" value="KAF2864657.1"/>
    <property type="molecule type" value="Genomic_DNA"/>
</dbReference>